<dbReference type="InterPro" id="IPR050204">
    <property type="entry name" value="AraC_XylS_family_regulators"/>
</dbReference>
<dbReference type="InterPro" id="IPR020449">
    <property type="entry name" value="Tscrpt_reg_AraC-type_HTH"/>
</dbReference>
<dbReference type="PANTHER" id="PTHR46796:SF6">
    <property type="entry name" value="ARAC SUBFAMILY"/>
    <property type="match status" value="1"/>
</dbReference>
<dbReference type="PANTHER" id="PTHR46796">
    <property type="entry name" value="HTH-TYPE TRANSCRIPTIONAL ACTIVATOR RHAS-RELATED"/>
    <property type="match status" value="1"/>
</dbReference>
<keyword evidence="3" id="KW-0804">Transcription</keyword>
<evidence type="ECO:0000259" key="4">
    <source>
        <dbReference type="PROSITE" id="PS01124"/>
    </source>
</evidence>
<gene>
    <name evidence="5" type="ORF">EMEDMD4_800064</name>
</gene>
<dbReference type="Gene3D" id="1.10.10.60">
    <property type="entry name" value="Homeodomain-like"/>
    <property type="match status" value="2"/>
</dbReference>
<dbReference type="RefSeq" id="WP_234913793.1">
    <property type="nucleotide sequence ID" value="NZ_CABFNB010000151.1"/>
</dbReference>
<accession>A0A508X6U3</accession>
<evidence type="ECO:0000256" key="2">
    <source>
        <dbReference type="ARBA" id="ARBA00023125"/>
    </source>
</evidence>
<dbReference type="EMBL" id="CABFNB010000151">
    <property type="protein sequence ID" value="VTZ65482.1"/>
    <property type="molecule type" value="Genomic_DNA"/>
</dbReference>
<reference evidence="5" key="1">
    <citation type="submission" date="2019-06" db="EMBL/GenBank/DDBJ databases">
        <authorList>
            <person name="Le Quere A."/>
            <person name="Colella S."/>
        </authorList>
    </citation>
    <scope>NUCLEOTIDE SEQUENCE</scope>
    <source>
        <strain evidence="5">EmedicaeMD41</strain>
    </source>
</reference>
<dbReference type="PROSITE" id="PS00041">
    <property type="entry name" value="HTH_ARAC_FAMILY_1"/>
    <property type="match status" value="1"/>
</dbReference>
<keyword evidence="2" id="KW-0238">DNA-binding</keyword>
<dbReference type="InterPro" id="IPR018060">
    <property type="entry name" value="HTH_AraC"/>
</dbReference>
<keyword evidence="1" id="KW-0805">Transcription regulation</keyword>
<dbReference type="PROSITE" id="PS01124">
    <property type="entry name" value="HTH_ARAC_FAMILY_2"/>
    <property type="match status" value="1"/>
</dbReference>
<evidence type="ECO:0000256" key="3">
    <source>
        <dbReference type="ARBA" id="ARBA00023163"/>
    </source>
</evidence>
<proteinExistence type="predicted"/>
<evidence type="ECO:0000313" key="5">
    <source>
        <dbReference type="EMBL" id="VTZ65482.1"/>
    </source>
</evidence>
<dbReference type="InterPro" id="IPR009057">
    <property type="entry name" value="Homeodomain-like_sf"/>
</dbReference>
<dbReference type="InterPro" id="IPR018062">
    <property type="entry name" value="HTH_AraC-typ_CS"/>
</dbReference>
<dbReference type="SMART" id="SM00342">
    <property type="entry name" value="HTH_ARAC"/>
    <property type="match status" value="1"/>
</dbReference>
<protein>
    <submittedName>
        <fullName evidence="5">AraC family transcriptional regulator</fullName>
    </submittedName>
</protein>
<feature type="domain" description="HTH araC/xylS-type" evidence="4">
    <location>
        <begin position="205"/>
        <end position="303"/>
    </location>
</feature>
<dbReference type="Proteomes" id="UP000507954">
    <property type="component" value="Unassembled WGS sequence"/>
</dbReference>
<evidence type="ECO:0000256" key="1">
    <source>
        <dbReference type="ARBA" id="ARBA00023015"/>
    </source>
</evidence>
<dbReference type="AlphaFoldDB" id="A0A508X6U3"/>
<dbReference type="Pfam" id="PF12833">
    <property type="entry name" value="HTH_18"/>
    <property type="match status" value="1"/>
</dbReference>
<dbReference type="PRINTS" id="PR00032">
    <property type="entry name" value="HTHARAC"/>
</dbReference>
<name>A0A508X6U3_9HYPH</name>
<dbReference type="SUPFAM" id="SSF46689">
    <property type="entry name" value="Homeodomain-like"/>
    <property type="match status" value="2"/>
</dbReference>
<dbReference type="GO" id="GO:0043565">
    <property type="term" value="F:sequence-specific DNA binding"/>
    <property type="evidence" value="ECO:0007669"/>
    <property type="project" value="InterPro"/>
</dbReference>
<sequence>MVDRQLKPDHKAAPFDLPTHVGSKVMANGVGLAWSDITVQLLAHEANQPGVIVPAVSEPLLAWVASGRATVHERDLGGVWQDSSVKEGDFFLTHSTEPYEMRWEAHGPAPFQVAHVYLSAALLETAAFEVTGRKEVPSLGEVSGGRDELISSLLKVLVGELKAPRASSMLVRGTAGALAVHLIRRYQSENGGRHHPSSLPAAKLRRAIDRMRSTLDREFSLPELASDAGMSEAYFSKMFKKATGLSPSQYAIRLKMQQAQRLLRDTNMPIIEVALDVGYGSPSHFSQVFRREIGVTPRDYRSK</sequence>
<organism evidence="5">
    <name type="scientific">Sinorhizobium medicae</name>
    <dbReference type="NCBI Taxonomy" id="110321"/>
    <lineage>
        <taxon>Bacteria</taxon>
        <taxon>Pseudomonadati</taxon>
        <taxon>Pseudomonadota</taxon>
        <taxon>Alphaproteobacteria</taxon>
        <taxon>Hyphomicrobiales</taxon>
        <taxon>Rhizobiaceae</taxon>
        <taxon>Sinorhizobium/Ensifer group</taxon>
        <taxon>Sinorhizobium</taxon>
    </lineage>
</organism>
<dbReference type="GO" id="GO:0003700">
    <property type="term" value="F:DNA-binding transcription factor activity"/>
    <property type="evidence" value="ECO:0007669"/>
    <property type="project" value="InterPro"/>
</dbReference>